<proteinExistence type="predicted"/>
<evidence type="ECO:0000259" key="2">
    <source>
        <dbReference type="Pfam" id="PF01850"/>
    </source>
</evidence>
<dbReference type="Gene3D" id="3.40.50.1010">
    <property type="entry name" value="5'-nuclease"/>
    <property type="match status" value="1"/>
</dbReference>
<accession>A0A2M7AQV7</accession>
<dbReference type="Pfam" id="PF01850">
    <property type="entry name" value="PIN"/>
    <property type="match status" value="1"/>
</dbReference>
<dbReference type="PANTHER" id="PTHR35901:SF1">
    <property type="entry name" value="EXONUCLEASE VAPC9"/>
    <property type="match status" value="1"/>
</dbReference>
<organism evidence="3 4">
    <name type="scientific">Candidatus Shapirobacteria bacterium CG06_land_8_20_14_3_00_40_12</name>
    <dbReference type="NCBI Taxonomy" id="1974881"/>
    <lineage>
        <taxon>Bacteria</taxon>
        <taxon>Candidatus Shapironibacteriota</taxon>
    </lineage>
</organism>
<keyword evidence="1" id="KW-0460">Magnesium</keyword>
<gene>
    <name evidence="3" type="ORF">COS78_04565</name>
</gene>
<feature type="domain" description="PIN" evidence="2">
    <location>
        <begin position="8"/>
        <end position="129"/>
    </location>
</feature>
<dbReference type="CDD" id="cd09873">
    <property type="entry name" value="PIN_Pae0151-like"/>
    <property type="match status" value="1"/>
</dbReference>
<dbReference type="InterPro" id="IPR051619">
    <property type="entry name" value="TypeII_TA_RNase_PINc/VapC"/>
</dbReference>
<evidence type="ECO:0000256" key="1">
    <source>
        <dbReference type="ARBA" id="ARBA00022842"/>
    </source>
</evidence>
<evidence type="ECO:0000313" key="4">
    <source>
        <dbReference type="Proteomes" id="UP000231407"/>
    </source>
</evidence>
<reference evidence="4" key="1">
    <citation type="submission" date="2017-09" db="EMBL/GenBank/DDBJ databases">
        <title>Depth-based differentiation of microbial function through sediment-hosted aquifers and enrichment of novel symbionts in the deep terrestrial subsurface.</title>
        <authorList>
            <person name="Probst A.J."/>
            <person name="Ladd B."/>
            <person name="Jarett J.K."/>
            <person name="Geller-Mcgrath D.E."/>
            <person name="Sieber C.M.K."/>
            <person name="Emerson J.B."/>
            <person name="Anantharaman K."/>
            <person name="Thomas B.C."/>
            <person name="Malmstrom R."/>
            <person name="Stieglmeier M."/>
            <person name="Klingl A."/>
            <person name="Woyke T."/>
            <person name="Ryan C.M."/>
            <person name="Banfield J.F."/>
        </authorList>
    </citation>
    <scope>NUCLEOTIDE SEQUENCE [LARGE SCALE GENOMIC DNA]</scope>
</reference>
<dbReference type="InterPro" id="IPR044153">
    <property type="entry name" value="PIN_Pae0151-like"/>
</dbReference>
<dbReference type="InterPro" id="IPR002716">
    <property type="entry name" value="PIN_dom"/>
</dbReference>
<dbReference type="EMBL" id="PEWA01000065">
    <property type="protein sequence ID" value="PIU72879.1"/>
    <property type="molecule type" value="Genomic_DNA"/>
</dbReference>
<dbReference type="InterPro" id="IPR029060">
    <property type="entry name" value="PIN-like_dom_sf"/>
</dbReference>
<evidence type="ECO:0000313" key="3">
    <source>
        <dbReference type="EMBL" id="PIU72879.1"/>
    </source>
</evidence>
<sequence>MGANIKNYIIDASAVLAVLLSDEATSKESQKLLQIIVTPENNFYAPKLLEFEVCNGLKSAFLSKRITQESLEKILDNFNRIPIILFDIDRNKVVKLAINKNISFYDASYLYLARTKSYQLLTLDKRIKKLL</sequence>
<comment type="caution">
    <text evidence="3">The sequence shown here is derived from an EMBL/GenBank/DDBJ whole genome shotgun (WGS) entry which is preliminary data.</text>
</comment>
<dbReference type="AlphaFoldDB" id="A0A2M7AQV7"/>
<dbReference type="Proteomes" id="UP000231407">
    <property type="component" value="Unassembled WGS sequence"/>
</dbReference>
<protein>
    <recommendedName>
        <fullName evidence="2">PIN domain-containing protein</fullName>
    </recommendedName>
</protein>
<dbReference type="SUPFAM" id="SSF88723">
    <property type="entry name" value="PIN domain-like"/>
    <property type="match status" value="1"/>
</dbReference>
<dbReference type="PANTHER" id="PTHR35901">
    <property type="entry name" value="RIBONUCLEASE VAPC3"/>
    <property type="match status" value="1"/>
</dbReference>
<name>A0A2M7AQV7_9BACT</name>